<dbReference type="GO" id="GO:0170038">
    <property type="term" value="P:proteinogenic amino acid biosynthetic process"/>
    <property type="evidence" value="ECO:0007669"/>
    <property type="project" value="UniProtKB-ARBA"/>
</dbReference>
<organism evidence="8 9">
    <name type="scientific">Colletotrichum kahawae</name>
    <name type="common">Coffee berry disease fungus</name>
    <dbReference type="NCBI Taxonomy" id="34407"/>
    <lineage>
        <taxon>Eukaryota</taxon>
        <taxon>Fungi</taxon>
        <taxon>Dikarya</taxon>
        <taxon>Ascomycota</taxon>
        <taxon>Pezizomycotina</taxon>
        <taxon>Sordariomycetes</taxon>
        <taxon>Hypocreomycetidae</taxon>
        <taxon>Glomerellales</taxon>
        <taxon>Glomerellaceae</taxon>
        <taxon>Colletotrichum</taxon>
        <taxon>Colletotrichum gloeosporioides species complex</taxon>
    </lineage>
</organism>
<dbReference type="InterPro" id="IPR001030">
    <property type="entry name" value="Acoase/IPM_deHydtase_lsu_aba"/>
</dbReference>
<dbReference type="PRINTS" id="PR00415">
    <property type="entry name" value="ACONITASE"/>
</dbReference>
<dbReference type="InterPro" id="IPR011827">
    <property type="entry name" value="LeuD_type2/HacB/DmdB"/>
</dbReference>
<dbReference type="CDD" id="cd01577">
    <property type="entry name" value="IPMI_Swivel"/>
    <property type="match status" value="1"/>
</dbReference>
<feature type="domain" description="Aconitase/3-isopropylmalate dehydratase large subunit alpha/beta/alpha" evidence="6">
    <location>
        <begin position="203"/>
        <end position="541"/>
    </location>
</feature>
<dbReference type="InterPro" id="IPR036008">
    <property type="entry name" value="Aconitase_4Fe-4S_dom"/>
</dbReference>
<name>A0AAE0CYQ2_COLKA</name>
<keyword evidence="4" id="KW-0411">Iron-sulfur</keyword>
<gene>
    <name evidence="8" type="ORF">CKAH01_09159</name>
</gene>
<comment type="caution">
    <text evidence="8">The sequence shown here is derived from an EMBL/GenBank/DDBJ whole genome shotgun (WGS) entry which is preliminary data.</text>
</comment>
<proteinExistence type="inferred from homology"/>
<dbReference type="InterPro" id="IPR015931">
    <property type="entry name" value="Acnase/IPM_dHydase_lsu_aba_1/3"/>
</dbReference>
<dbReference type="SUPFAM" id="SSF53732">
    <property type="entry name" value="Aconitase iron-sulfur domain"/>
    <property type="match status" value="1"/>
</dbReference>
<accession>A0AAE0CYQ2</accession>
<evidence type="ECO:0000256" key="5">
    <source>
        <dbReference type="ARBA" id="ARBA00023239"/>
    </source>
</evidence>
<dbReference type="GO" id="GO:0170034">
    <property type="term" value="P:L-amino acid biosynthetic process"/>
    <property type="evidence" value="ECO:0007669"/>
    <property type="project" value="UniProtKB-ARBA"/>
</dbReference>
<dbReference type="Gene3D" id="3.20.19.10">
    <property type="entry name" value="Aconitase, domain 4"/>
    <property type="match status" value="1"/>
</dbReference>
<dbReference type="EMBL" id="VYYT01000610">
    <property type="protein sequence ID" value="KAK2731088.1"/>
    <property type="molecule type" value="Genomic_DNA"/>
</dbReference>
<sequence length="809" mass="87766">MTAKGFQTKILEILKATRNVGINDGWTPADQDPNALSTLSSLSKKLLEDGNPKEAGAIQEVLSIATGSPDYGGMGLSADMELSENDNDEIALLTSAWLESLNSAERRGGPIVPLVNRPTGRRPMNVTEKIFALHDVNLPGWVRAGDTIRISVDWVMASEATWHGMLQAYNKLGDPGIFSNSRFWLAGDHVVDPRIMDTPLVQKLVGQVDFARKRFKMTEFQGHNYTIMHTEFYRERAQPGQIIIGSDSHTCSAGADGCLAIGLGATEVTMALVTGEIWFKVPEVVDIRLVGKPRRGVGGKDIILYILQQLKRNTVAADRVVEYTGPGCRWLSPDARFAVANMTTEFGGITGIFHADDVTKQFIDSRKTAHHKTASYYFKPDEGCSYAESHTIDISLAQPFVARYPSPDDVVPVSEVADTHLDGVFIGACTTAEEDLIMGALVLQAGLDAGKQPVAGGNRRVVPGSRPIADYLRKSGLAEIYERAGFTIGVPGCSYCVGMGADMAQPGEVWLSSQNRNFENRMGKGAIGSLASAATVAASSFDMVVTSPQELIDLVPDERWNSIKSKGSLPEGPLTQPLWVEPPGQDAEKQEGIEDGQEFKLTNAGAGDNEATGSGTIKSKVFRLGDFVDTDALAPAQYLLISKNNEELGSHCLEHTTPEFRQKVKEGYEVVVAGKAFGCGSSRQESVQSLLGAGVKCVIAQSFAFIYSRNQPSLGLWGFIINDPQFYEKANMGADIEIDLDRNVVTVDGVSFDFQLSELEKKLTKMGGMTNAFNQFGQRIYDVLTGRSSKNGSVLKEPKVKAPQDVMAW</sequence>
<evidence type="ECO:0000313" key="9">
    <source>
        <dbReference type="Proteomes" id="UP001281614"/>
    </source>
</evidence>
<dbReference type="NCBIfam" id="TIGR02087">
    <property type="entry name" value="LEUD_arch"/>
    <property type="match status" value="1"/>
</dbReference>
<keyword evidence="5" id="KW-0456">Lyase</keyword>
<evidence type="ECO:0000259" key="6">
    <source>
        <dbReference type="Pfam" id="PF00330"/>
    </source>
</evidence>
<protein>
    <submittedName>
        <fullName evidence="8">Aconitase family protein</fullName>
    </submittedName>
</protein>
<dbReference type="InterPro" id="IPR000573">
    <property type="entry name" value="AconitaseA/IPMdHydase_ssu_swvl"/>
</dbReference>
<dbReference type="InterPro" id="IPR033940">
    <property type="entry name" value="IPMI_Swivel"/>
</dbReference>
<dbReference type="InterPro" id="IPR050067">
    <property type="entry name" value="IPM_dehydratase_rel_enz"/>
</dbReference>
<dbReference type="GO" id="GO:0046872">
    <property type="term" value="F:metal ion binding"/>
    <property type="evidence" value="ECO:0007669"/>
    <property type="project" value="UniProtKB-KW"/>
</dbReference>
<comment type="similarity">
    <text evidence="1">Belongs to the aconitase/IPM isomerase family.</text>
</comment>
<evidence type="ECO:0000256" key="3">
    <source>
        <dbReference type="ARBA" id="ARBA00023004"/>
    </source>
</evidence>
<evidence type="ECO:0000256" key="4">
    <source>
        <dbReference type="ARBA" id="ARBA00023014"/>
    </source>
</evidence>
<dbReference type="PANTHER" id="PTHR43822:SF2">
    <property type="entry name" value="HOMOACONITASE, MITOCHONDRIAL"/>
    <property type="match status" value="1"/>
</dbReference>
<evidence type="ECO:0000313" key="8">
    <source>
        <dbReference type="EMBL" id="KAK2731088.1"/>
    </source>
</evidence>
<dbReference type="Pfam" id="PF00694">
    <property type="entry name" value="Aconitase_C"/>
    <property type="match status" value="1"/>
</dbReference>
<dbReference type="GO" id="GO:0016836">
    <property type="term" value="F:hydro-lyase activity"/>
    <property type="evidence" value="ECO:0007669"/>
    <property type="project" value="InterPro"/>
</dbReference>
<dbReference type="PANTHER" id="PTHR43822">
    <property type="entry name" value="HOMOACONITASE, MITOCHONDRIAL-RELATED"/>
    <property type="match status" value="1"/>
</dbReference>
<feature type="domain" description="Aconitase A/isopropylmalate dehydratase small subunit swivel" evidence="7">
    <location>
        <begin position="661"/>
        <end position="712"/>
    </location>
</feature>
<dbReference type="InterPro" id="IPR015928">
    <property type="entry name" value="Aconitase/3IPM_dehydase_swvl"/>
</dbReference>
<evidence type="ECO:0000259" key="7">
    <source>
        <dbReference type="Pfam" id="PF00694"/>
    </source>
</evidence>
<keyword evidence="9" id="KW-1185">Reference proteome</keyword>
<reference evidence="8" key="1">
    <citation type="submission" date="2023-02" db="EMBL/GenBank/DDBJ databases">
        <title>Colletotrichum kahawae CIFC_Que2 genome sequencing and assembly.</title>
        <authorList>
            <person name="Baroncelli R."/>
        </authorList>
    </citation>
    <scope>NUCLEOTIDE SEQUENCE</scope>
    <source>
        <strain evidence="8">CIFC_Que2</strain>
    </source>
</reference>
<dbReference type="GO" id="GO:0051536">
    <property type="term" value="F:iron-sulfur cluster binding"/>
    <property type="evidence" value="ECO:0007669"/>
    <property type="project" value="UniProtKB-KW"/>
</dbReference>
<keyword evidence="2" id="KW-0479">Metal-binding</keyword>
<evidence type="ECO:0000256" key="1">
    <source>
        <dbReference type="ARBA" id="ARBA00007185"/>
    </source>
</evidence>
<dbReference type="Gene3D" id="3.30.499.10">
    <property type="entry name" value="Aconitase, domain 3"/>
    <property type="match status" value="2"/>
</dbReference>
<dbReference type="Pfam" id="PF00330">
    <property type="entry name" value="Aconitase"/>
    <property type="match status" value="1"/>
</dbReference>
<dbReference type="AlphaFoldDB" id="A0AAE0CYQ2"/>
<keyword evidence="3" id="KW-0408">Iron</keyword>
<dbReference type="Proteomes" id="UP001281614">
    <property type="component" value="Unassembled WGS sequence"/>
</dbReference>
<dbReference type="SUPFAM" id="SSF52016">
    <property type="entry name" value="LeuD/IlvD-like"/>
    <property type="match status" value="1"/>
</dbReference>
<evidence type="ECO:0000256" key="2">
    <source>
        <dbReference type="ARBA" id="ARBA00022723"/>
    </source>
</evidence>